<evidence type="ECO:0000313" key="1">
    <source>
        <dbReference type="EMBL" id="CAD7012939.1"/>
    </source>
</evidence>
<comment type="caution">
    <text evidence="1">The sequence shown here is derived from an EMBL/GenBank/DDBJ whole genome shotgun (WGS) entry which is preliminary data.</text>
</comment>
<evidence type="ECO:0000313" key="2">
    <source>
        <dbReference type="Proteomes" id="UP000606786"/>
    </source>
</evidence>
<sequence>MFTSNKRNNFATLGAKIPNSRQQFVATLNGSFDTAERVFNKNYTSSKVLKQTKLNYDTLIKRTKIENENNNTVGIARKYEQPEYFLLPPLQPKKVAPIDNTNRTNNVTAKDSQDYFTDDRGTIYTAKDPTNNPLLLKKGRNKITLIGQVDFCLKMYKLHPTLDALWDIYGQLRKVTKGKQRGENILLLRNHNGGPVLQSIYYDFALNAFETGSYVRAVGRFIGETACTRSNCKNYVRKITRNGFNILRECKMFPLLFCYKNDNIHINMQKSNKTDRCFF</sequence>
<organism evidence="1 2">
    <name type="scientific">Ceratitis capitata</name>
    <name type="common">Mediterranean fruit fly</name>
    <name type="synonym">Tephritis capitata</name>
    <dbReference type="NCBI Taxonomy" id="7213"/>
    <lineage>
        <taxon>Eukaryota</taxon>
        <taxon>Metazoa</taxon>
        <taxon>Ecdysozoa</taxon>
        <taxon>Arthropoda</taxon>
        <taxon>Hexapoda</taxon>
        <taxon>Insecta</taxon>
        <taxon>Pterygota</taxon>
        <taxon>Neoptera</taxon>
        <taxon>Endopterygota</taxon>
        <taxon>Diptera</taxon>
        <taxon>Brachycera</taxon>
        <taxon>Muscomorpha</taxon>
        <taxon>Tephritoidea</taxon>
        <taxon>Tephritidae</taxon>
        <taxon>Ceratitis</taxon>
        <taxon>Ceratitis</taxon>
    </lineage>
</organism>
<name>A0A811VFD6_CERCA</name>
<keyword evidence="2" id="KW-1185">Reference proteome</keyword>
<proteinExistence type="predicted"/>
<dbReference type="AlphaFoldDB" id="A0A811VFD6"/>
<reference evidence="1" key="1">
    <citation type="submission" date="2020-11" db="EMBL/GenBank/DDBJ databases">
        <authorList>
            <person name="Whitehead M."/>
        </authorList>
    </citation>
    <scope>NUCLEOTIDE SEQUENCE</scope>
    <source>
        <strain evidence="1">EGII</strain>
    </source>
</reference>
<dbReference type="Proteomes" id="UP000606786">
    <property type="component" value="Unassembled WGS sequence"/>
</dbReference>
<accession>A0A811VFD6</accession>
<dbReference type="OrthoDB" id="6591917at2759"/>
<protein>
    <submittedName>
        <fullName evidence="1">(Mediterranean fruit fly) hypothetical protein</fullName>
    </submittedName>
</protein>
<dbReference type="EMBL" id="CAJHJT010000056">
    <property type="protein sequence ID" value="CAD7012939.1"/>
    <property type="molecule type" value="Genomic_DNA"/>
</dbReference>
<gene>
    <name evidence="1" type="ORF">CCAP1982_LOCUS21035</name>
</gene>